<feature type="domain" description="HTH tetR-type" evidence="6">
    <location>
        <begin position="21"/>
        <end position="81"/>
    </location>
</feature>
<dbReference type="PROSITE" id="PS50977">
    <property type="entry name" value="HTH_TETR_2"/>
    <property type="match status" value="1"/>
</dbReference>
<feature type="DNA-binding region" description="H-T-H motif" evidence="4">
    <location>
        <begin position="44"/>
        <end position="63"/>
    </location>
</feature>
<evidence type="ECO:0000313" key="7">
    <source>
        <dbReference type="EMBL" id="RHD55332.1"/>
    </source>
</evidence>
<dbReference type="AlphaFoldDB" id="A0A414FVQ3"/>
<evidence type="ECO:0000256" key="1">
    <source>
        <dbReference type="ARBA" id="ARBA00023015"/>
    </source>
</evidence>
<feature type="region of interest" description="Disordered" evidence="5">
    <location>
        <begin position="1"/>
        <end position="21"/>
    </location>
</feature>
<dbReference type="GO" id="GO:0003700">
    <property type="term" value="F:DNA-binding transcription factor activity"/>
    <property type="evidence" value="ECO:0007669"/>
    <property type="project" value="TreeGrafter"/>
</dbReference>
<comment type="caution">
    <text evidence="7">The sequence shown here is derived from an EMBL/GenBank/DDBJ whole genome shotgun (WGS) entry which is preliminary data.</text>
</comment>
<evidence type="ECO:0000313" key="8">
    <source>
        <dbReference type="Proteomes" id="UP000286050"/>
    </source>
</evidence>
<dbReference type="PANTHER" id="PTHR30055">
    <property type="entry name" value="HTH-TYPE TRANSCRIPTIONAL REGULATOR RUTR"/>
    <property type="match status" value="1"/>
</dbReference>
<protein>
    <submittedName>
        <fullName evidence="7">TetR/AcrR family transcriptional regulator</fullName>
    </submittedName>
</protein>
<proteinExistence type="predicted"/>
<dbReference type="InterPro" id="IPR050109">
    <property type="entry name" value="HTH-type_TetR-like_transc_reg"/>
</dbReference>
<dbReference type="RefSeq" id="WP_118272134.1">
    <property type="nucleotide sequence ID" value="NZ_QSJI01000005.1"/>
</dbReference>
<keyword evidence="1" id="KW-0805">Transcription regulation</keyword>
<dbReference type="Gene3D" id="1.10.357.10">
    <property type="entry name" value="Tetracycline Repressor, domain 2"/>
    <property type="match status" value="1"/>
</dbReference>
<dbReference type="InterPro" id="IPR009057">
    <property type="entry name" value="Homeodomain-like_sf"/>
</dbReference>
<keyword evidence="2 4" id="KW-0238">DNA-binding</keyword>
<evidence type="ECO:0000256" key="4">
    <source>
        <dbReference type="PROSITE-ProRule" id="PRU00335"/>
    </source>
</evidence>
<dbReference type="GO" id="GO:0000976">
    <property type="term" value="F:transcription cis-regulatory region binding"/>
    <property type="evidence" value="ECO:0007669"/>
    <property type="project" value="TreeGrafter"/>
</dbReference>
<dbReference type="InterPro" id="IPR001647">
    <property type="entry name" value="HTH_TetR"/>
</dbReference>
<dbReference type="EMBL" id="QSJI01000005">
    <property type="protein sequence ID" value="RHD55332.1"/>
    <property type="molecule type" value="Genomic_DNA"/>
</dbReference>
<dbReference type="PRINTS" id="PR00455">
    <property type="entry name" value="HTHTETR"/>
</dbReference>
<evidence type="ECO:0000256" key="3">
    <source>
        <dbReference type="ARBA" id="ARBA00023163"/>
    </source>
</evidence>
<dbReference type="Pfam" id="PF00440">
    <property type="entry name" value="TetR_N"/>
    <property type="match status" value="1"/>
</dbReference>
<organism evidence="7 8">
    <name type="scientific">Collinsella intestinalis</name>
    <dbReference type="NCBI Taxonomy" id="147207"/>
    <lineage>
        <taxon>Bacteria</taxon>
        <taxon>Bacillati</taxon>
        <taxon>Actinomycetota</taxon>
        <taxon>Coriobacteriia</taxon>
        <taxon>Coriobacteriales</taxon>
        <taxon>Coriobacteriaceae</taxon>
        <taxon>Collinsella</taxon>
    </lineage>
</organism>
<dbReference type="SUPFAM" id="SSF46689">
    <property type="entry name" value="Homeodomain-like"/>
    <property type="match status" value="1"/>
</dbReference>
<keyword evidence="3" id="KW-0804">Transcription</keyword>
<evidence type="ECO:0000259" key="6">
    <source>
        <dbReference type="PROSITE" id="PS50977"/>
    </source>
</evidence>
<dbReference type="Proteomes" id="UP000286050">
    <property type="component" value="Unassembled WGS sequence"/>
</dbReference>
<dbReference type="PANTHER" id="PTHR30055:SF234">
    <property type="entry name" value="HTH-TYPE TRANSCRIPTIONAL REGULATOR BETI"/>
    <property type="match status" value="1"/>
</dbReference>
<sequence>MTERGPMASDANRHHERLTHDDRRDEILAAVRQTVVEDGLSRLSISAVASRAGCTRSLFYHYFPTKEDALQAVLDLSIDSFVEQLTAWNESRVSGDIEGSLDSVAHMLKNMIVKKGDVMSQSVVHSGNATLYASFVHRAADRLARYICSSTVVDFAAHHEVQIDHLYETFYVLITGLIMFVRTHPDAPEGTIKDIIASTLHIEGYTAKYPDRRPER</sequence>
<reference evidence="7 8" key="1">
    <citation type="submission" date="2018-08" db="EMBL/GenBank/DDBJ databases">
        <title>A genome reference for cultivated species of the human gut microbiota.</title>
        <authorList>
            <person name="Zou Y."/>
            <person name="Xue W."/>
            <person name="Luo G."/>
        </authorList>
    </citation>
    <scope>NUCLEOTIDE SEQUENCE [LARGE SCALE GENOMIC DNA]</scope>
    <source>
        <strain evidence="7 8">AM30-5LB</strain>
    </source>
</reference>
<accession>A0A414FVQ3</accession>
<evidence type="ECO:0000256" key="5">
    <source>
        <dbReference type="SAM" id="MobiDB-lite"/>
    </source>
</evidence>
<gene>
    <name evidence="7" type="ORF">DW787_06440</name>
</gene>
<name>A0A414FVQ3_9ACTN</name>
<evidence type="ECO:0000256" key="2">
    <source>
        <dbReference type="ARBA" id="ARBA00023125"/>
    </source>
</evidence>